<dbReference type="EMBL" id="CM003530">
    <property type="protein sequence ID" value="RCV18352.1"/>
    <property type="molecule type" value="Genomic_DNA"/>
</dbReference>
<dbReference type="SUPFAM" id="SSF56815">
    <property type="entry name" value="Sec1/munc18-like (SM) proteins"/>
    <property type="match status" value="1"/>
</dbReference>
<dbReference type="OrthoDB" id="10262287at2759"/>
<evidence type="ECO:0000256" key="2">
    <source>
        <dbReference type="SAM" id="MobiDB-lite"/>
    </source>
</evidence>
<protein>
    <submittedName>
        <fullName evidence="3">Uncharacterized protein</fullName>
    </submittedName>
</protein>
<dbReference type="Gene3D" id="3.90.830.10">
    <property type="entry name" value="Syntaxin Binding Protein 1, Chain A, domain 2"/>
    <property type="match status" value="1"/>
</dbReference>
<comment type="similarity">
    <text evidence="1">Belongs to the STXBP/unc-18/SEC1 family.</text>
</comment>
<reference evidence="3" key="2">
    <citation type="submission" date="2015-07" db="EMBL/GenBank/DDBJ databases">
        <authorList>
            <person name="Noorani M."/>
        </authorList>
    </citation>
    <scope>NUCLEOTIDE SEQUENCE</scope>
    <source>
        <strain evidence="3">Yugu1</strain>
    </source>
</reference>
<dbReference type="InterPro" id="IPR036045">
    <property type="entry name" value="Sec1-like_sf"/>
</dbReference>
<evidence type="ECO:0000313" key="3">
    <source>
        <dbReference type="EMBL" id="RCV18352.1"/>
    </source>
</evidence>
<dbReference type="Pfam" id="PF00995">
    <property type="entry name" value="Sec1"/>
    <property type="match status" value="1"/>
</dbReference>
<dbReference type="InterPro" id="IPR043154">
    <property type="entry name" value="Sec-1-like_dom1"/>
</dbReference>
<dbReference type="Gene3D" id="1.25.40.850">
    <property type="match status" value="1"/>
</dbReference>
<dbReference type="AlphaFoldDB" id="A0A368QKD5"/>
<sequence length="725" mass="81293">MGHYVWPSPSVFPCCLAQHIPSRPRSLRPRPPVNRACPLRRSSSRPQRPTPVIPQGGWRRRRGPRGAAVPTHLSWPADCAATPQLASGPSLDVLRRSALDRCWSGAEIHPDLDRFLSNSLIPGQMAQIPNLDNAPLNLAALREQSQKDLLGILKSIRGKKCLIIDPKLAGTLSLIVQTSLLKEYGAELRILSSDPLQTECLKIVYLVRSQLSLMKFIASQIRNDESKGLQREYFLYFVPRRIVACEKILEEEKVHQKLTLGEYPLYLVPLDDDVLSFELDHSLQECLIEGDTSSIWHVAKAIHKLEFAFGVIPNVRAKGVASTKAAELLNNMQLEDPVNMDDMGIPEINTVILLDREVDMVTPMCSQLTYEGLLDEMLQINNGSVEVDASIMGTQQDGKKVKVPLNSSDKLYKEIRDLNFEVVVQVLRQKATSIQQDYAEVKSTNTQSVSELKDFVRRLHSLPEIARHVHLAQHLQSFTGKPSFHARLDIEQTILEVQNFEICFEYVEEMIHKQEPIENVLRLLVLLSLTNAGLPKKNFDYLRREMLHSYGFEHMNLLYNLEKAGLFKKQESRSNWVGITRALQLIVDVNDTANPSDISYIFSGYAPLSIRLVQHAVRSGWRSIEELLKLLPGPHLDLKRGGLTIDSSLEVHPGSGAQQSIDRVGHRSLVLVVFIGGVTFAEIAALRFLSAQEGMGYDFLVATTKVVNGNTILRPIIASSKSGMM</sequence>
<feature type="region of interest" description="Disordered" evidence="2">
    <location>
        <begin position="23"/>
        <end position="69"/>
    </location>
</feature>
<dbReference type="PANTHER" id="PTHR11679">
    <property type="entry name" value="VESICLE PROTEIN SORTING-ASSOCIATED"/>
    <property type="match status" value="1"/>
</dbReference>
<reference evidence="3" key="1">
    <citation type="journal article" date="2012" name="Nat. Biotechnol.">
        <title>Reference genome sequence of the model plant Setaria.</title>
        <authorList>
            <person name="Bennetzen J.L."/>
            <person name="Schmutz J."/>
            <person name="Wang H."/>
            <person name="Percifield R."/>
            <person name="Hawkins J."/>
            <person name="Pontaroli A.C."/>
            <person name="Estep M."/>
            <person name="Feng L."/>
            <person name="Vaughn J.N."/>
            <person name="Grimwood J."/>
            <person name="Jenkins J."/>
            <person name="Barry K."/>
            <person name="Lindquist E."/>
            <person name="Hellsten U."/>
            <person name="Deshpande S."/>
            <person name="Wang X."/>
            <person name="Wu X."/>
            <person name="Mitros T."/>
            <person name="Triplett J."/>
            <person name="Yang X."/>
            <person name="Ye C.Y."/>
            <person name="Mauro-Herrera M."/>
            <person name="Wang L."/>
            <person name="Li P."/>
            <person name="Sharma M."/>
            <person name="Sharma R."/>
            <person name="Ronald P.C."/>
            <person name="Panaud O."/>
            <person name="Kellogg E.A."/>
            <person name="Brutnell T.P."/>
            <person name="Doust A.N."/>
            <person name="Tuskan G.A."/>
            <person name="Rokhsar D."/>
            <person name="Devos K.M."/>
        </authorList>
    </citation>
    <scope>NUCLEOTIDE SEQUENCE [LARGE SCALE GENOMIC DNA]</scope>
    <source>
        <strain evidence="3">Yugu1</strain>
    </source>
</reference>
<dbReference type="Gene3D" id="3.40.50.2060">
    <property type="match status" value="1"/>
</dbReference>
<proteinExistence type="inferred from homology"/>
<dbReference type="FunFam" id="3.40.50.1910:FF:000005">
    <property type="entry name" value="vacuolar protein sorting-associated protein 33A isoform X1"/>
    <property type="match status" value="1"/>
</dbReference>
<organism evidence="3">
    <name type="scientific">Setaria italica</name>
    <name type="common">Foxtail millet</name>
    <name type="synonym">Panicum italicum</name>
    <dbReference type="NCBI Taxonomy" id="4555"/>
    <lineage>
        <taxon>Eukaryota</taxon>
        <taxon>Viridiplantae</taxon>
        <taxon>Streptophyta</taxon>
        <taxon>Embryophyta</taxon>
        <taxon>Tracheophyta</taxon>
        <taxon>Spermatophyta</taxon>
        <taxon>Magnoliopsida</taxon>
        <taxon>Liliopsida</taxon>
        <taxon>Poales</taxon>
        <taxon>Poaceae</taxon>
        <taxon>PACMAD clade</taxon>
        <taxon>Panicoideae</taxon>
        <taxon>Panicodae</taxon>
        <taxon>Paniceae</taxon>
        <taxon>Cenchrinae</taxon>
        <taxon>Setaria</taxon>
    </lineage>
</organism>
<dbReference type="GO" id="GO:0016192">
    <property type="term" value="P:vesicle-mediated transport"/>
    <property type="evidence" value="ECO:0007669"/>
    <property type="project" value="InterPro"/>
</dbReference>
<dbReference type="InterPro" id="IPR027482">
    <property type="entry name" value="Sec1-like_dom2"/>
</dbReference>
<gene>
    <name evidence="3" type="ORF">SETIT_3G294300v2</name>
</gene>
<accession>A0A368QKD5</accession>
<dbReference type="InterPro" id="IPR001619">
    <property type="entry name" value="Sec1-like"/>
</dbReference>
<dbReference type="Gene3D" id="3.40.50.1910">
    <property type="match status" value="3"/>
</dbReference>
<dbReference type="STRING" id="4555.A0A368QKD5"/>
<evidence type="ECO:0000256" key="1">
    <source>
        <dbReference type="ARBA" id="ARBA00009884"/>
    </source>
</evidence>
<dbReference type="InterPro" id="IPR043155">
    <property type="entry name" value="VPS33_dom3b"/>
</dbReference>
<dbReference type="InterPro" id="IPR043127">
    <property type="entry name" value="Sec-1-like_dom3a"/>
</dbReference>
<name>A0A368QKD5_SETIT</name>